<sequence length="132" mass="14192">MEDTRNTLSVALILSYKWSTSHFLRTVADDISTSAAATAAPFSTSAPTDNSHSSPRRQHSQQQPAAPSSSNRHQPFTAAHSPSASTPRPQLRCAFTSRPTQPSIVSICRRCSCSDLRDQGLSCLVDGDTVTC</sequence>
<accession>A0AAP0N2C2</accession>
<evidence type="ECO:0000256" key="1">
    <source>
        <dbReference type="SAM" id="MobiDB-lite"/>
    </source>
</evidence>
<dbReference type="Proteomes" id="UP001428341">
    <property type="component" value="Unassembled WGS sequence"/>
</dbReference>
<dbReference type="EMBL" id="JBCGBO010000001">
    <property type="protein sequence ID" value="KAK9229987.1"/>
    <property type="molecule type" value="Genomic_DNA"/>
</dbReference>
<protein>
    <submittedName>
        <fullName evidence="2">Uncharacterized protein</fullName>
    </submittedName>
</protein>
<keyword evidence="3" id="KW-1185">Reference proteome</keyword>
<dbReference type="AlphaFoldDB" id="A0AAP0N2C2"/>
<organism evidence="2 3">
    <name type="scientific">Citrus x changshan-huyou</name>
    <dbReference type="NCBI Taxonomy" id="2935761"/>
    <lineage>
        <taxon>Eukaryota</taxon>
        <taxon>Viridiplantae</taxon>
        <taxon>Streptophyta</taxon>
        <taxon>Embryophyta</taxon>
        <taxon>Tracheophyta</taxon>
        <taxon>Spermatophyta</taxon>
        <taxon>Magnoliopsida</taxon>
        <taxon>eudicotyledons</taxon>
        <taxon>Gunneridae</taxon>
        <taxon>Pentapetalae</taxon>
        <taxon>rosids</taxon>
        <taxon>malvids</taxon>
        <taxon>Sapindales</taxon>
        <taxon>Rutaceae</taxon>
        <taxon>Aurantioideae</taxon>
        <taxon>Citrus</taxon>
    </lineage>
</organism>
<name>A0AAP0N2C2_9ROSI</name>
<reference evidence="2 3" key="1">
    <citation type="submission" date="2024-05" db="EMBL/GenBank/DDBJ databases">
        <title>Haplotype-resolved chromosome-level genome assembly of Huyou (Citrus changshanensis).</title>
        <authorList>
            <person name="Miao C."/>
            <person name="Chen W."/>
            <person name="Wu Y."/>
            <person name="Wang L."/>
            <person name="Zhao S."/>
            <person name="Grierson D."/>
            <person name="Xu C."/>
            <person name="Chen K."/>
        </authorList>
    </citation>
    <scope>NUCLEOTIDE SEQUENCE [LARGE SCALE GENOMIC DNA]</scope>
    <source>
        <strain evidence="2">01-14</strain>
        <tissue evidence="2">Leaf</tissue>
    </source>
</reference>
<evidence type="ECO:0000313" key="2">
    <source>
        <dbReference type="EMBL" id="KAK9229987.1"/>
    </source>
</evidence>
<feature type="compositionally biased region" description="Low complexity" evidence="1">
    <location>
        <begin position="60"/>
        <end position="70"/>
    </location>
</feature>
<evidence type="ECO:0000313" key="3">
    <source>
        <dbReference type="Proteomes" id="UP001428341"/>
    </source>
</evidence>
<proteinExistence type="predicted"/>
<comment type="caution">
    <text evidence="2">The sequence shown here is derived from an EMBL/GenBank/DDBJ whole genome shotgun (WGS) entry which is preliminary data.</text>
</comment>
<gene>
    <name evidence="2" type="ORF">WN944_022954</name>
</gene>
<feature type="compositionally biased region" description="Low complexity" evidence="1">
    <location>
        <begin position="36"/>
        <end position="53"/>
    </location>
</feature>
<feature type="region of interest" description="Disordered" evidence="1">
    <location>
        <begin position="36"/>
        <end position="101"/>
    </location>
</feature>